<name>A4A0Y3_9BACT</name>
<sequence length="216" mass="23958">MNSPRDAVTILKQAREELVARLRQRIVENEEEILADARGESFLSDIETIYDQIGARLVHVNQMISSMPAEALEFEAEETYSTDDAMAASSETAFTFESAPQASLPMESTPNVLSLPAPAPAANFQLFMQSIQAGDESAAGRVLSDLLQVDLPRGEQCAKVFLQRYREDPEIVSKAMQLRKELMQSNFNDAIMLLYECFGLQGMESIAAMQALRAML</sequence>
<dbReference type="STRING" id="314230.DSM3645_08121"/>
<dbReference type="Proteomes" id="UP000004358">
    <property type="component" value="Unassembled WGS sequence"/>
</dbReference>
<comment type="caution">
    <text evidence="1">The sequence shown here is derived from an EMBL/GenBank/DDBJ whole genome shotgun (WGS) entry which is preliminary data.</text>
</comment>
<dbReference type="OrthoDB" id="211370at2"/>
<evidence type="ECO:0000313" key="2">
    <source>
        <dbReference type="Proteomes" id="UP000004358"/>
    </source>
</evidence>
<accession>A4A0Y3</accession>
<dbReference type="eggNOG" id="ENOG5032Y6S">
    <property type="taxonomic scope" value="Bacteria"/>
</dbReference>
<gene>
    <name evidence="1" type="ORF">DSM3645_08121</name>
</gene>
<dbReference type="AlphaFoldDB" id="A4A0Y3"/>
<dbReference type="HOGENOM" id="CLU_1189049_0_0_0"/>
<protein>
    <submittedName>
        <fullName evidence="1">Uncharacterized protein</fullName>
    </submittedName>
</protein>
<proteinExistence type="predicted"/>
<dbReference type="EMBL" id="AANZ01000031">
    <property type="protein sequence ID" value="EAQ77550.1"/>
    <property type="molecule type" value="Genomic_DNA"/>
</dbReference>
<dbReference type="RefSeq" id="WP_002655219.1">
    <property type="nucleotide sequence ID" value="NZ_CH672377.1"/>
</dbReference>
<evidence type="ECO:0000313" key="1">
    <source>
        <dbReference type="EMBL" id="EAQ77550.1"/>
    </source>
</evidence>
<organism evidence="1 2">
    <name type="scientific">Blastopirellula marina DSM 3645</name>
    <dbReference type="NCBI Taxonomy" id="314230"/>
    <lineage>
        <taxon>Bacteria</taxon>
        <taxon>Pseudomonadati</taxon>
        <taxon>Planctomycetota</taxon>
        <taxon>Planctomycetia</taxon>
        <taxon>Pirellulales</taxon>
        <taxon>Pirellulaceae</taxon>
        <taxon>Blastopirellula</taxon>
    </lineage>
</organism>
<reference evidence="1 2" key="1">
    <citation type="submission" date="2006-02" db="EMBL/GenBank/DDBJ databases">
        <authorList>
            <person name="Amann R."/>
            <person name="Ferriera S."/>
            <person name="Johnson J."/>
            <person name="Kravitz S."/>
            <person name="Halpern A."/>
            <person name="Remington K."/>
            <person name="Beeson K."/>
            <person name="Tran B."/>
            <person name="Rogers Y.-H."/>
            <person name="Friedman R."/>
            <person name="Venter J.C."/>
        </authorList>
    </citation>
    <scope>NUCLEOTIDE SEQUENCE [LARGE SCALE GENOMIC DNA]</scope>
    <source>
        <strain evidence="1 2">DSM 3645</strain>
    </source>
</reference>